<feature type="transmembrane region" description="Helical" evidence="11">
    <location>
        <begin position="725"/>
        <end position="742"/>
    </location>
</feature>
<keyword evidence="12" id="KW-0732">Signal</keyword>
<feature type="domain" description="Ionotropic glutamate receptor L-glutamate and glycine-binding" evidence="14">
    <location>
        <begin position="485"/>
        <end position="554"/>
    </location>
</feature>
<name>A0A818E1J4_9BILA</name>
<dbReference type="InterPro" id="IPR001320">
    <property type="entry name" value="Iontro_rcpt_C"/>
</dbReference>
<dbReference type="Proteomes" id="UP000663833">
    <property type="component" value="Unassembled WGS sequence"/>
</dbReference>
<dbReference type="AlphaFoldDB" id="A0A818E1J4"/>
<feature type="transmembrane region" description="Helical" evidence="11">
    <location>
        <begin position="942"/>
        <end position="966"/>
    </location>
</feature>
<dbReference type="SUPFAM" id="SSF53850">
    <property type="entry name" value="Periplasmic binding protein-like II"/>
    <property type="match status" value="1"/>
</dbReference>
<dbReference type="EMBL" id="CAJNYD010002902">
    <property type="protein sequence ID" value="CAF3450949.1"/>
    <property type="molecule type" value="Genomic_DNA"/>
</dbReference>
<dbReference type="GO" id="GO:0015276">
    <property type="term" value="F:ligand-gated monoatomic ion channel activity"/>
    <property type="evidence" value="ECO:0007669"/>
    <property type="project" value="InterPro"/>
</dbReference>
<evidence type="ECO:0000256" key="7">
    <source>
        <dbReference type="ARBA" id="ARBA00023170"/>
    </source>
</evidence>
<dbReference type="FunFam" id="3.40.190.10:FF:000087">
    <property type="entry name" value="glutamate receptor 4 isoform X2"/>
    <property type="match status" value="1"/>
</dbReference>
<dbReference type="GO" id="GO:0016020">
    <property type="term" value="C:membrane"/>
    <property type="evidence" value="ECO:0007669"/>
    <property type="project" value="UniProtKB-SubCell"/>
</dbReference>
<dbReference type="FunFam" id="3.40.190.10:FF:000210">
    <property type="entry name" value="Glutamate receptor ionotropic, kainate 1"/>
    <property type="match status" value="1"/>
</dbReference>
<keyword evidence="6 11" id="KW-0472">Membrane</keyword>
<keyword evidence="5" id="KW-0406">Ion transport</keyword>
<organism evidence="15 16">
    <name type="scientific">Rotaria socialis</name>
    <dbReference type="NCBI Taxonomy" id="392032"/>
    <lineage>
        <taxon>Eukaryota</taxon>
        <taxon>Metazoa</taxon>
        <taxon>Spiralia</taxon>
        <taxon>Gnathifera</taxon>
        <taxon>Rotifera</taxon>
        <taxon>Eurotatoria</taxon>
        <taxon>Bdelloidea</taxon>
        <taxon>Philodinida</taxon>
        <taxon>Philodinidae</taxon>
        <taxon>Rotaria</taxon>
    </lineage>
</organism>
<reference evidence="15" key="1">
    <citation type="submission" date="2021-02" db="EMBL/GenBank/DDBJ databases">
        <authorList>
            <person name="Nowell W R."/>
        </authorList>
    </citation>
    <scope>NUCLEOTIDE SEQUENCE</scope>
</reference>
<evidence type="ECO:0000313" key="16">
    <source>
        <dbReference type="Proteomes" id="UP000663833"/>
    </source>
</evidence>
<evidence type="ECO:0000256" key="3">
    <source>
        <dbReference type="ARBA" id="ARBA00022692"/>
    </source>
</evidence>
<feature type="chain" id="PRO_5032355978" evidence="12">
    <location>
        <begin position="20"/>
        <end position="1043"/>
    </location>
</feature>
<keyword evidence="3 11" id="KW-0812">Transmembrane</keyword>
<evidence type="ECO:0000256" key="8">
    <source>
        <dbReference type="ARBA" id="ARBA00023180"/>
    </source>
</evidence>
<comment type="caution">
    <text evidence="15">The sequence shown here is derived from an EMBL/GenBank/DDBJ whole genome shotgun (WGS) entry which is preliminary data.</text>
</comment>
<gene>
    <name evidence="15" type="ORF">LUA448_LOCUS21906</name>
</gene>
<dbReference type="Pfam" id="PF00060">
    <property type="entry name" value="Lig_chan"/>
    <property type="match status" value="1"/>
</dbReference>
<dbReference type="PANTHER" id="PTHR18966">
    <property type="entry name" value="IONOTROPIC GLUTAMATE RECEPTOR"/>
    <property type="match status" value="1"/>
</dbReference>
<dbReference type="Gene3D" id="1.10.287.70">
    <property type="match status" value="1"/>
</dbReference>
<evidence type="ECO:0000256" key="5">
    <source>
        <dbReference type="ARBA" id="ARBA00023065"/>
    </source>
</evidence>
<evidence type="ECO:0000256" key="1">
    <source>
        <dbReference type="ARBA" id="ARBA00004141"/>
    </source>
</evidence>
<feature type="domain" description="Ionotropic glutamate receptor C-terminal" evidence="13">
    <location>
        <begin position="475"/>
        <end position="926"/>
    </location>
</feature>
<evidence type="ECO:0000259" key="13">
    <source>
        <dbReference type="SMART" id="SM00079"/>
    </source>
</evidence>
<dbReference type="SMART" id="SM00918">
    <property type="entry name" value="Lig_chan-Glu_bd"/>
    <property type="match status" value="1"/>
</dbReference>
<dbReference type="InterPro" id="IPR028082">
    <property type="entry name" value="Peripla_BP_I"/>
</dbReference>
<evidence type="ECO:0000259" key="14">
    <source>
        <dbReference type="SMART" id="SM00918"/>
    </source>
</evidence>
<keyword evidence="7" id="KW-0675">Receptor</keyword>
<accession>A0A818E1J4</accession>
<feature type="transmembrane region" description="Helical" evidence="11">
    <location>
        <begin position="608"/>
        <end position="629"/>
    </location>
</feature>
<evidence type="ECO:0000256" key="9">
    <source>
        <dbReference type="ARBA" id="ARBA00023286"/>
    </source>
</evidence>
<evidence type="ECO:0000313" key="15">
    <source>
        <dbReference type="EMBL" id="CAF3450949.1"/>
    </source>
</evidence>
<dbReference type="Pfam" id="PF10613">
    <property type="entry name" value="Lig_chan-Glu_bd"/>
    <property type="match status" value="1"/>
</dbReference>
<keyword evidence="8" id="KW-0325">Glycoprotein</keyword>
<dbReference type="Gene3D" id="3.40.50.2300">
    <property type="match status" value="2"/>
</dbReference>
<evidence type="ECO:0000256" key="4">
    <source>
        <dbReference type="ARBA" id="ARBA00022989"/>
    </source>
</evidence>
<protein>
    <submittedName>
        <fullName evidence="15">Uncharacterized protein</fullName>
    </submittedName>
</protein>
<evidence type="ECO:0000256" key="10">
    <source>
        <dbReference type="ARBA" id="ARBA00023303"/>
    </source>
</evidence>
<keyword evidence="4 11" id="KW-1133">Transmembrane helix</keyword>
<sequence>MLSHHVLYLVFSVIYFTNGQSTIRIGIIDDNYNRADFATIKVPHVTFCGRKGLNFELHWLNTLDSLPNLINKLDIEQNLTNIYLAYTIKFHTDLIRSFSQTNNIPFINMKPFGSKIMACSITTSTSQEYFIMPDILRILLSYLKYNRVNKAVYIYDNDESTYRIYELLELMNKDEYYNNFTLDLRTTSYENVYSILYNIESNSLQKDQLSNYILLDLHSYDEYENMLHKISHMGLTSDSYQYIIISTLNACPWMAKLNFFGKLVFFDYQNDTCTINYQQSLKFNQNSFALRNLKRYESYYRTTLSFRDNFNSYKLLTSTQVSIENSSSLLLNDINSKTNQCQNKTNASDKYFSYSYFNSQLPKSLKMNANSIFDGLNFIVRLLTLNIIDCKTYRLKQIKKKFTYCNTAYVNVFSTQKSSLDNIKKQIQLIGRYSTMNDEYQACCLDENENLSSTKKQLSSKIYYITNVFDEPFLMLRKRTPLHQKYSQRQANLNELQGRTFGFDQVEGYCVDLAEKVCSILNITCQFRIAEDGRFGSKNKTTGIWDGMVGDIVSRKADMAIAPLTISQIRMEAVDFSKPFMNLGISIMISKPDAQKPGVFSFMHPVSMEIWLCLSLAYFAVSVVLFLTSRVINSGWQRRVVQRPSYRSFSYPKSVNDRRKSLMELQRQKRITNFSETINDLPVTSRPSINCRARYRTRPQTQTQTLTKPNTNAHKRKIQPKNNNVHLFGISNALFFTFASFMRQSINLAPKSSSGRIAAISWWYFSLIFVSSYTANLVAFLTVEKLVAPIETVEDLAKQQEIKYGSVKNGTTSAFFEKSYVPVFQSMWAAMQKCSSEVFVATNDEGVAKVRSSKGKYAFFIESTKNEYVNERYPCDTMKVGSDLDSKGYGIATRLGSDLTEAVDIIVTSLRESGFLDKLKQRWWYDVSECSQTSKDKRFSELSLSSVTGLFYIFLFGIILSCLTAFTEFLITAKHDSEALRIDFREILRIKMIENMIGITINKQRQLEYEHIDHAFNYQYYNEEDEIIKQYTDYQLQKTQSDV</sequence>
<dbReference type="Gene3D" id="3.40.190.10">
    <property type="entry name" value="Periplasmic binding protein-like II"/>
    <property type="match status" value="2"/>
</dbReference>
<dbReference type="InterPro" id="IPR015683">
    <property type="entry name" value="Ionotropic_Glu_rcpt"/>
</dbReference>
<dbReference type="SUPFAM" id="SSF53822">
    <property type="entry name" value="Periplasmic binding protein-like I"/>
    <property type="match status" value="1"/>
</dbReference>
<feature type="signal peptide" evidence="12">
    <location>
        <begin position="1"/>
        <end position="19"/>
    </location>
</feature>
<evidence type="ECO:0000256" key="2">
    <source>
        <dbReference type="ARBA" id="ARBA00022448"/>
    </source>
</evidence>
<evidence type="ECO:0000256" key="6">
    <source>
        <dbReference type="ARBA" id="ARBA00023136"/>
    </source>
</evidence>
<evidence type="ECO:0000256" key="12">
    <source>
        <dbReference type="SAM" id="SignalP"/>
    </source>
</evidence>
<evidence type="ECO:0000256" key="11">
    <source>
        <dbReference type="SAM" id="Phobius"/>
    </source>
</evidence>
<keyword evidence="10" id="KW-0407">Ion channel</keyword>
<keyword evidence="9" id="KW-1071">Ligand-gated ion channel</keyword>
<feature type="transmembrane region" description="Helical" evidence="11">
    <location>
        <begin position="762"/>
        <end position="783"/>
    </location>
</feature>
<dbReference type="InterPro" id="IPR019594">
    <property type="entry name" value="Glu/Gly-bd"/>
</dbReference>
<keyword evidence="2" id="KW-0813">Transport</keyword>
<proteinExistence type="predicted"/>
<dbReference type="SMART" id="SM00079">
    <property type="entry name" value="PBPe"/>
    <property type="match status" value="1"/>
</dbReference>
<comment type="subcellular location">
    <subcellularLocation>
        <location evidence="1">Membrane</location>
        <topology evidence="1">Multi-pass membrane protein</topology>
    </subcellularLocation>
</comment>